<dbReference type="AlphaFoldDB" id="A0A8C0F4A3"/>
<keyword evidence="2" id="KW-1185">Reference proteome</keyword>
<dbReference type="Ensembl" id="ENSBOBT00000013877.1">
    <property type="protein sequence ID" value="ENSBOBP00000013557.1"/>
    <property type="gene ID" value="ENSBOBG00000008563.1"/>
</dbReference>
<proteinExistence type="predicted"/>
<accession>A0A8C0F4A3</accession>
<evidence type="ECO:0000313" key="2">
    <source>
        <dbReference type="Proteomes" id="UP000694567"/>
    </source>
</evidence>
<dbReference type="Proteomes" id="UP000694567">
    <property type="component" value="Unplaced"/>
</dbReference>
<name>A0A8C0F4A3_BUBBB</name>
<reference evidence="1" key="2">
    <citation type="submission" date="2025-09" db="UniProtKB">
        <authorList>
            <consortium name="Ensembl"/>
        </authorList>
    </citation>
    <scope>IDENTIFICATION</scope>
</reference>
<evidence type="ECO:0000313" key="1">
    <source>
        <dbReference type="Ensembl" id="ENSBOBP00000013557.1"/>
    </source>
</evidence>
<protein>
    <submittedName>
        <fullName evidence="1">Uncharacterized protein</fullName>
    </submittedName>
</protein>
<organism evidence="1 2">
    <name type="scientific">Bubo bubo</name>
    <name type="common">Eurasian eagle-owl</name>
    <name type="synonym">Strix bubo</name>
    <dbReference type="NCBI Taxonomy" id="30461"/>
    <lineage>
        <taxon>Eukaryota</taxon>
        <taxon>Metazoa</taxon>
        <taxon>Chordata</taxon>
        <taxon>Craniata</taxon>
        <taxon>Vertebrata</taxon>
        <taxon>Euteleostomi</taxon>
        <taxon>Archelosauria</taxon>
        <taxon>Archosauria</taxon>
        <taxon>Dinosauria</taxon>
        <taxon>Saurischia</taxon>
        <taxon>Theropoda</taxon>
        <taxon>Coelurosauria</taxon>
        <taxon>Aves</taxon>
        <taxon>Neognathae</taxon>
        <taxon>Neoaves</taxon>
        <taxon>Telluraves</taxon>
        <taxon>Strigiformes</taxon>
        <taxon>Strigidae</taxon>
        <taxon>Bubo</taxon>
    </lineage>
</organism>
<reference evidence="1" key="1">
    <citation type="submission" date="2025-08" db="UniProtKB">
        <authorList>
            <consortium name="Ensembl"/>
        </authorList>
    </citation>
    <scope>IDENTIFICATION</scope>
</reference>
<sequence>MQNSFLPTVLRRHMKSLKKKYYEAKVKVREATSNNSCELTYNAVSLNEIMDMASSIWHC</sequence>